<dbReference type="Pfam" id="PF00959">
    <property type="entry name" value="Phage_lysozyme"/>
    <property type="match status" value="1"/>
</dbReference>
<dbReference type="SUPFAM" id="SSF53955">
    <property type="entry name" value="Lysozyme-like"/>
    <property type="match status" value="1"/>
</dbReference>
<dbReference type="Proteomes" id="UP000031553">
    <property type="component" value="Unassembled WGS sequence"/>
</dbReference>
<protein>
    <recommendedName>
        <fullName evidence="3">Lysozyme</fullName>
        <ecNumber evidence="3">3.2.1.17</ecNumber>
    </recommendedName>
</protein>
<evidence type="ECO:0000256" key="3">
    <source>
        <dbReference type="RuleBase" id="RU003788"/>
    </source>
</evidence>
<dbReference type="InterPro" id="IPR051018">
    <property type="entry name" value="Bacteriophage_GH24"/>
</dbReference>
<evidence type="ECO:0000256" key="2">
    <source>
        <dbReference type="ARBA" id="ARBA00022638"/>
    </source>
</evidence>
<evidence type="ECO:0000256" key="1">
    <source>
        <dbReference type="ARBA" id="ARBA00022529"/>
    </source>
</evidence>
<comment type="similarity">
    <text evidence="3">Belongs to the glycosyl hydrolase 24 family.</text>
</comment>
<keyword evidence="3" id="KW-0378">Hydrolase</keyword>
<proteinExistence type="inferred from homology"/>
<dbReference type="GO" id="GO:0031640">
    <property type="term" value="P:killing of cells of another organism"/>
    <property type="evidence" value="ECO:0007669"/>
    <property type="project" value="UniProtKB-KW"/>
</dbReference>
<sequence>MSGSNCTCNPSYTRSSSEASRAPNVIRTSVYGRGFIERHEEMRGVSNRLHWPGGASGVTLGPGYDMRDRSRAEVEQKLRSIKIPSDLAAKAAAGAGLRGEAARKFARDNKNLVNLTDDQQSRLLQVNLPSYEAIVRRGTHVYLTQNEFDALVSFVYNPGRGWPGVRAAINSGDKRKAVRIIEEQVRSKGKVLRGLVKRRHDEAMLLLEGRY</sequence>
<feature type="region of interest" description="Disordered" evidence="4">
    <location>
        <begin position="1"/>
        <end position="20"/>
    </location>
</feature>
<reference evidence="5 6" key="1">
    <citation type="submission" date="2015-07" db="EMBL/GenBank/DDBJ databases">
        <title>Draft Genome Sequence of Komagataeibacter intermedius Strain AF2, Isolated from Kombucha Tea.</title>
        <authorList>
            <person name="Santos R.A."/>
            <person name="Berretta A.A."/>
            <person name="Barud H.S."/>
            <person name="Ribeiro S.J."/>
            <person name="Gonzalez-Garcia L.N."/>
            <person name="Zucchi T.D."/>
            <person name="Goldman G.H."/>
            <person name="Riano-Pachon D.M."/>
        </authorList>
    </citation>
    <scope>NUCLEOTIDE SEQUENCE [LARGE SCALE GENOMIC DNA]</scope>
    <source>
        <strain evidence="5 6">AF2</strain>
    </source>
</reference>
<comment type="caution">
    <text evidence="5">The sequence shown here is derived from an EMBL/GenBank/DDBJ whole genome shotgun (WGS) entry which is preliminary data.</text>
</comment>
<organism evidence="5 6">
    <name type="scientific">Komagataeibacter intermedius AF2</name>
    <dbReference type="NCBI Taxonomy" id="1458464"/>
    <lineage>
        <taxon>Bacteria</taxon>
        <taxon>Pseudomonadati</taxon>
        <taxon>Pseudomonadota</taxon>
        <taxon>Alphaproteobacteria</taxon>
        <taxon>Acetobacterales</taxon>
        <taxon>Acetobacteraceae</taxon>
        <taxon>Komagataeibacter</taxon>
    </lineage>
</organism>
<dbReference type="GO" id="GO:0003796">
    <property type="term" value="F:lysozyme activity"/>
    <property type="evidence" value="ECO:0007669"/>
    <property type="project" value="UniProtKB-EC"/>
</dbReference>
<gene>
    <name evidence="5" type="ORF">GLUCOINTEAF2_0203241</name>
</gene>
<keyword evidence="2 3" id="KW-0081">Bacteriolytic enzyme</keyword>
<dbReference type="Gene3D" id="1.10.530.40">
    <property type="match status" value="1"/>
</dbReference>
<evidence type="ECO:0000313" key="6">
    <source>
        <dbReference type="Proteomes" id="UP000031553"/>
    </source>
</evidence>
<keyword evidence="1 3" id="KW-0929">Antimicrobial</keyword>
<evidence type="ECO:0000256" key="4">
    <source>
        <dbReference type="SAM" id="MobiDB-lite"/>
    </source>
</evidence>
<accession>A0A0N0MEK3</accession>
<dbReference type="EMBL" id="JUFX02000228">
    <property type="protein sequence ID" value="KPH85664.1"/>
    <property type="molecule type" value="Genomic_DNA"/>
</dbReference>
<dbReference type="InterPro" id="IPR023346">
    <property type="entry name" value="Lysozyme-like_dom_sf"/>
</dbReference>
<dbReference type="GO" id="GO:0009253">
    <property type="term" value="P:peptidoglycan catabolic process"/>
    <property type="evidence" value="ECO:0007669"/>
    <property type="project" value="InterPro"/>
</dbReference>
<name>A0A0N0MEK3_9PROT</name>
<dbReference type="AlphaFoldDB" id="A0A0N0MEK3"/>
<dbReference type="InterPro" id="IPR002196">
    <property type="entry name" value="Glyco_hydro_24"/>
</dbReference>
<comment type="catalytic activity">
    <reaction evidence="3">
        <text>Hydrolysis of (1-&gt;4)-beta-linkages between N-acetylmuramic acid and N-acetyl-D-glucosamine residues in a peptidoglycan and between N-acetyl-D-glucosamine residues in chitodextrins.</text>
        <dbReference type="EC" id="3.2.1.17"/>
    </reaction>
</comment>
<dbReference type="GO" id="GO:0042742">
    <property type="term" value="P:defense response to bacterium"/>
    <property type="evidence" value="ECO:0007669"/>
    <property type="project" value="UniProtKB-KW"/>
</dbReference>
<dbReference type="InterPro" id="IPR023347">
    <property type="entry name" value="Lysozyme_dom_sf"/>
</dbReference>
<dbReference type="PANTHER" id="PTHR38107">
    <property type="match status" value="1"/>
</dbReference>
<dbReference type="EC" id="3.2.1.17" evidence="3"/>
<dbReference type="PANTHER" id="PTHR38107:SF3">
    <property type="entry name" value="LYSOZYME RRRD-RELATED"/>
    <property type="match status" value="1"/>
</dbReference>
<evidence type="ECO:0000313" key="5">
    <source>
        <dbReference type="EMBL" id="KPH85664.1"/>
    </source>
</evidence>
<dbReference type="GO" id="GO:0016998">
    <property type="term" value="P:cell wall macromolecule catabolic process"/>
    <property type="evidence" value="ECO:0007669"/>
    <property type="project" value="InterPro"/>
</dbReference>
<keyword evidence="3" id="KW-0326">Glycosidase</keyword>
<feature type="compositionally biased region" description="Polar residues" evidence="4">
    <location>
        <begin position="1"/>
        <end position="19"/>
    </location>
</feature>